<keyword evidence="3" id="KW-0949">S-adenosyl-L-methionine</keyword>
<evidence type="ECO:0000256" key="6">
    <source>
        <dbReference type="ARBA" id="ARBA00023014"/>
    </source>
</evidence>
<evidence type="ECO:0000256" key="2">
    <source>
        <dbReference type="ARBA" id="ARBA00022485"/>
    </source>
</evidence>
<dbReference type="Gene3D" id="3.20.20.70">
    <property type="entry name" value="Aldolase class I"/>
    <property type="match status" value="1"/>
</dbReference>
<evidence type="ECO:0000259" key="7">
    <source>
        <dbReference type="PROSITE" id="PS51918"/>
    </source>
</evidence>
<dbReference type="PIRSF" id="PIRSF037420">
    <property type="entry name" value="PQQ_syn_pqqE"/>
    <property type="match status" value="1"/>
</dbReference>
<dbReference type="RefSeq" id="WP_211531707.1">
    <property type="nucleotide sequence ID" value="NZ_JWHL01000026.1"/>
</dbReference>
<keyword evidence="2" id="KW-0004">4Fe-4S</keyword>
<comment type="caution">
    <text evidence="8">The sequence shown here is derived from an EMBL/GenBank/DDBJ whole genome shotgun (WGS) entry which is preliminary data.</text>
</comment>
<dbReference type="GO" id="GO:0051539">
    <property type="term" value="F:4 iron, 4 sulfur cluster binding"/>
    <property type="evidence" value="ECO:0007669"/>
    <property type="project" value="UniProtKB-KW"/>
</dbReference>
<organism evidence="8 9">
    <name type="scientific">Methanocalculus chunghsingensis</name>
    <dbReference type="NCBI Taxonomy" id="156457"/>
    <lineage>
        <taxon>Archaea</taxon>
        <taxon>Methanobacteriati</taxon>
        <taxon>Methanobacteriota</taxon>
        <taxon>Stenosarchaea group</taxon>
        <taxon>Methanomicrobia</taxon>
        <taxon>Methanomicrobiales</taxon>
        <taxon>Methanocalculaceae</taxon>
        <taxon>Methanocalculus</taxon>
    </lineage>
</organism>
<dbReference type="PROSITE" id="PS51918">
    <property type="entry name" value="RADICAL_SAM"/>
    <property type="match status" value="1"/>
</dbReference>
<evidence type="ECO:0000313" key="9">
    <source>
        <dbReference type="Proteomes" id="UP000730161"/>
    </source>
</evidence>
<reference evidence="8" key="1">
    <citation type="submission" date="2014-12" db="EMBL/GenBank/DDBJ databases">
        <authorList>
            <person name="Huang H.-H."/>
            <person name="Chen S.-C."/>
            <person name="Lai M.-C."/>
        </authorList>
    </citation>
    <scope>NUCLEOTIDE SEQUENCE</scope>
    <source>
        <strain evidence="8">K1F9705b</strain>
    </source>
</reference>
<evidence type="ECO:0000256" key="3">
    <source>
        <dbReference type="ARBA" id="ARBA00022691"/>
    </source>
</evidence>
<evidence type="ECO:0000256" key="5">
    <source>
        <dbReference type="ARBA" id="ARBA00023004"/>
    </source>
</evidence>
<dbReference type="InterPro" id="IPR058240">
    <property type="entry name" value="rSAM_sf"/>
</dbReference>
<dbReference type="Pfam" id="PF04055">
    <property type="entry name" value="Radical_SAM"/>
    <property type="match status" value="1"/>
</dbReference>
<name>A0A8J7W7J7_9EURY</name>
<dbReference type="InterPro" id="IPR013785">
    <property type="entry name" value="Aldolase_TIM"/>
</dbReference>
<protein>
    <recommendedName>
        <fullName evidence="7">Radical SAM core domain-containing protein</fullName>
    </recommendedName>
</protein>
<comment type="cofactor">
    <cofactor evidence="1">
        <name>[4Fe-4S] cluster</name>
        <dbReference type="ChEBI" id="CHEBI:49883"/>
    </cofactor>
</comment>
<accession>A0A8J7W7J7</accession>
<dbReference type="CDD" id="cd21109">
    <property type="entry name" value="SPASM"/>
    <property type="match status" value="1"/>
</dbReference>
<dbReference type="CDD" id="cd01335">
    <property type="entry name" value="Radical_SAM"/>
    <property type="match status" value="1"/>
</dbReference>
<gene>
    <name evidence="8" type="ORF">RJ53_10860</name>
</gene>
<keyword evidence="9" id="KW-1185">Reference proteome</keyword>
<keyword evidence="6" id="KW-0411">Iron-sulfur</keyword>
<dbReference type="EMBL" id="JWHL01000026">
    <property type="protein sequence ID" value="MBR1369949.1"/>
    <property type="molecule type" value="Genomic_DNA"/>
</dbReference>
<dbReference type="InterPro" id="IPR017200">
    <property type="entry name" value="PqqE-like"/>
</dbReference>
<evidence type="ECO:0000256" key="1">
    <source>
        <dbReference type="ARBA" id="ARBA00001966"/>
    </source>
</evidence>
<dbReference type="InterPro" id="IPR050377">
    <property type="entry name" value="Radical_SAM_PqqE_MftC-like"/>
</dbReference>
<keyword evidence="4" id="KW-0479">Metal-binding</keyword>
<dbReference type="SMART" id="SM00729">
    <property type="entry name" value="Elp3"/>
    <property type="match status" value="1"/>
</dbReference>
<proteinExistence type="predicted"/>
<dbReference type="SFLD" id="SFLDG01386">
    <property type="entry name" value="main_SPASM_domain-containing"/>
    <property type="match status" value="1"/>
</dbReference>
<dbReference type="SFLD" id="SFLDG01067">
    <property type="entry name" value="SPASM/twitch_domain_containing"/>
    <property type="match status" value="1"/>
</dbReference>
<keyword evidence="5" id="KW-0408">Iron</keyword>
<dbReference type="SFLD" id="SFLDS00029">
    <property type="entry name" value="Radical_SAM"/>
    <property type="match status" value="1"/>
</dbReference>
<evidence type="ECO:0000313" key="8">
    <source>
        <dbReference type="EMBL" id="MBR1369949.1"/>
    </source>
</evidence>
<dbReference type="SUPFAM" id="SSF102114">
    <property type="entry name" value="Radical SAM enzymes"/>
    <property type="match status" value="1"/>
</dbReference>
<dbReference type="OrthoDB" id="30736at2157"/>
<feature type="domain" description="Radical SAM core" evidence="7">
    <location>
        <begin position="17"/>
        <end position="243"/>
    </location>
</feature>
<dbReference type="InterPro" id="IPR007197">
    <property type="entry name" value="rSAM"/>
</dbReference>
<dbReference type="PANTHER" id="PTHR11228:SF7">
    <property type="entry name" value="PQQA PEPTIDE CYCLASE"/>
    <property type="match status" value="1"/>
</dbReference>
<evidence type="ECO:0000256" key="4">
    <source>
        <dbReference type="ARBA" id="ARBA00022723"/>
    </source>
</evidence>
<dbReference type="PANTHER" id="PTHR11228">
    <property type="entry name" value="RADICAL SAM DOMAIN PROTEIN"/>
    <property type="match status" value="1"/>
</dbReference>
<sequence>MKIKNIMKIILYCVLDHPYVSVVDINLTTKCNHKCVYCEIGQGLMKKEQIKNETNSLDLEDLKWIIDQMNQCRIPSLVLLGGEPFLFKDVFEVLEYASTYLSDITIITNGMLIPRLSDSQIALLKRTNCKIILSLDSFNPETHNRIRGVETAFENAIHGIKILVENQIPVQIETVISLYNYQDLANVVRNADALGVSSVNFVPIITASNFSGVQAIPHKEELNPKPDHMRFLDDEFNEILKFERDHAIQTNVSDLKRWLQHYITFHAHQAPDSDFFFKYRLQRLICLNLYSRIKINAFGEVQPCNLIPSSITIHDNPNRSLVDVWNISCTQIRTAMKEQKYPEQCHGCYGPHSMNILLSTIKYPFSNRANIPGFLRETIQKLRK</sequence>
<dbReference type="InterPro" id="IPR006638">
    <property type="entry name" value="Elp3/MiaA/NifB-like_rSAM"/>
</dbReference>
<dbReference type="AlphaFoldDB" id="A0A8J7W7J7"/>
<dbReference type="GO" id="GO:0046872">
    <property type="term" value="F:metal ion binding"/>
    <property type="evidence" value="ECO:0007669"/>
    <property type="project" value="UniProtKB-KW"/>
</dbReference>
<dbReference type="Proteomes" id="UP000730161">
    <property type="component" value="Unassembled WGS sequence"/>
</dbReference>
<dbReference type="GO" id="GO:0003824">
    <property type="term" value="F:catalytic activity"/>
    <property type="evidence" value="ECO:0007669"/>
    <property type="project" value="InterPro"/>
</dbReference>